<dbReference type="SUPFAM" id="SSF56399">
    <property type="entry name" value="ADP-ribosylation"/>
    <property type="match status" value="1"/>
</dbReference>
<reference evidence="2 3" key="1">
    <citation type="submission" date="2022-10" db="EMBL/GenBank/DDBJ databases">
        <title>Comparative genomics and taxonomic characterization of three novel marine species of genus Reichenbachiella exhibiting antioxidant and polysaccharide degradation activities.</title>
        <authorList>
            <person name="Muhammad N."/>
            <person name="Lee Y.-J."/>
            <person name="Ko J."/>
            <person name="Kim S.-G."/>
        </authorList>
    </citation>
    <scope>NUCLEOTIDE SEQUENCE [LARGE SCALE GENOMIC DNA]</scope>
    <source>
        <strain evidence="2 3">ABR2-5</strain>
    </source>
</reference>
<dbReference type="RefSeq" id="WP_264136378.1">
    <property type="nucleotide sequence ID" value="NZ_JAOYOD010000001.1"/>
</dbReference>
<keyword evidence="3" id="KW-1185">Reference proteome</keyword>
<name>A0ABT3CPZ7_9BACT</name>
<proteinExistence type="predicted"/>
<dbReference type="Proteomes" id="UP001300692">
    <property type="component" value="Unassembled WGS sequence"/>
</dbReference>
<keyword evidence="1" id="KW-0472">Membrane</keyword>
<comment type="caution">
    <text evidence="2">The sequence shown here is derived from an EMBL/GenBank/DDBJ whole genome shotgun (WGS) entry which is preliminary data.</text>
</comment>
<dbReference type="Gene3D" id="3.20.170.20">
    <property type="entry name" value="Protein of unknown function DUF952"/>
    <property type="match status" value="1"/>
</dbReference>
<evidence type="ECO:0000256" key="1">
    <source>
        <dbReference type="SAM" id="Phobius"/>
    </source>
</evidence>
<dbReference type="Pfam" id="PF06108">
    <property type="entry name" value="DUF952"/>
    <property type="match status" value="1"/>
</dbReference>
<accession>A0ABT3CPZ7</accession>
<gene>
    <name evidence="2" type="ORF">N7U62_02915</name>
</gene>
<evidence type="ECO:0000313" key="3">
    <source>
        <dbReference type="Proteomes" id="UP001300692"/>
    </source>
</evidence>
<keyword evidence="1" id="KW-1133">Transmembrane helix</keyword>
<dbReference type="EMBL" id="JAOYOD010000001">
    <property type="protein sequence ID" value="MCV9385594.1"/>
    <property type="molecule type" value="Genomic_DNA"/>
</dbReference>
<evidence type="ECO:0000313" key="2">
    <source>
        <dbReference type="EMBL" id="MCV9385594.1"/>
    </source>
</evidence>
<dbReference type="InterPro" id="IPR009297">
    <property type="entry name" value="DUF952"/>
</dbReference>
<feature type="transmembrane region" description="Helical" evidence="1">
    <location>
        <begin position="73"/>
        <end position="94"/>
    </location>
</feature>
<dbReference type="PANTHER" id="PTHR34129">
    <property type="entry name" value="BLR1139 PROTEIN"/>
    <property type="match status" value="1"/>
</dbReference>
<protein>
    <submittedName>
        <fullName evidence="2">DUF952 domain-containing protein</fullName>
    </submittedName>
</protein>
<dbReference type="PANTHER" id="PTHR34129:SF1">
    <property type="entry name" value="DUF952 DOMAIN-CONTAINING PROTEIN"/>
    <property type="match status" value="1"/>
</dbReference>
<organism evidence="2 3">
    <name type="scientific">Reichenbachiella ulvae</name>
    <dbReference type="NCBI Taxonomy" id="2980104"/>
    <lineage>
        <taxon>Bacteria</taxon>
        <taxon>Pseudomonadati</taxon>
        <taxon>Bacteroidota</taxon>
        <taxon>Cytophagia</taxon>
        <taxon>Cytophagales</taxon>
        <taxon>Reichenbachiellaceae</taxon>
        <taxon>Reichenbachiella</taxon>
    </lineage>
</organism>
<sequence>MSKEGDIKNRLILYPSKIQILHKGKSTVIEWSHAQSLQIQSKKLIIALVLGGIGTSFSMLALPLGWYNYNLNLFSIFFFFAVMYWGFIGQKALVIEESKHQHVFLLWELNPKLRAAIKRFYQRKRNKSRPSTEMIFHLVDRQFWESQTYDANYSHPSLESEGFIHCSVAGELAKSYELYFEASAELVLLAIDPKHLDNKVEWEYVEAREASFPHVMGTINKTAIHSALIFQGEEKLKGLLGNE</sequence>
<keyword evidence="1" id="KW-0812">Transmembrane</keyword>
<feature type="transmembrane region" description="Helical" evidence="1">
    <location>
        <begin position="44"/>
        <end position="67"/>
    </location>
</feature>